<organism evidence="1 2">
    <name type="scientific">Helianthus annuus</name>
    <name type="common">Common sunflower</name>
    <dbReference type="NCBI Taxonomy" id="4232"/>
    <lineage>
        <taxon>Eukaryota</taxon>
        <taxon>Viridiplantae</taxon>
        <taxon>Streptophyta</taxon>
        <taxon>Embryophyta</taxon>
        <taxon>Tracheophyta</taxon>
        <taxon>Spermatophyta</taxon>
        <taxon>Magnoliopsida</taxon>
        <taxon>eudicotyledons</taxon>
        <taxon>Gunneridae</taxon>
        <taxon>Pentapetalae</taxon>
        <taxon>asterids</taxon>
        <taxon>campanulids</taxon>
        <taxon>Asterales</taxon>
        <taxon>Asteraceae</taxon>
        <taxon>Asteroideae</taxon>
        <taxon>Heliantheae alliance</taxon>
        <taxon>Heliantheae</taxon>
        <taxon>Helianthus</taxon>
    </lineage>
</organism>
<dbReference type="AlphaFoldDB" id="A0A251V391"/>
<reference evidence="2" key="1">
    <citation type="journal article" date="2017" name="Nature">
        <title>The sunflower genome provides insights into oil metabolism, flowering and Asterid evolution.</title>
        <authorList>
            <person name="Badouin H."/>
            <person name="Gouzy J."/>
            <person name="Grassa C.J."/>
            <person name="Murat F."/>
            <person name="Staton S.E."/>
            <person name="Cottret L."/>
            <person name="Lelandais-Briere C."/>
            <person name="Owens G.L."/>
            <person name="Carrere S."/>
            <person name="Mayjonade B."/>
            <person name="Legrand L."/>
            <person name="Gill N."/>
            <person name="Kane N.C."/>
            <person name="Bowers J.E."/>
            <person name="Hubner S."/>
            <person name="Bellec A."/>
            <person name="Berard A."/>
            <person name="Berges H."/>
            <person name="Blanchet N."/>
            <person name="Boniface M.C."/>
            <person name="Brunel D."/>
            <person name="Catrice O."/>
            <person name="Chaidir N."/>
            <person name="Claudel C."/>
            <person name="Donnadieu C."/>
            <person name="Faraut T."/>
            <person name="Fievet G."/>
            <person name="Helmstetter N."/>
            <person name="King M."/>
            <person name="Knapp S.J."/>
            <person name="Lai Z."/>
            <person name="Le Paslier M.C."/>
            <person name="Lippi Y."/>
            <person name="Lorenzon L."/>
            <person name="Mandel J.R."/>
            <person name="Marage G."/>
            <person name="Marchand G."/>
            <person name="Marquand E."/>
            <person name="Bret-Mestries E."/>
            <person name="Morien E."/>
            <person name="Nambeesan S."/>
            <person name="Nguyen T."/>
            <person name="Pegot-Espagnet P."/>
            <person name="Pouilly N."/>
            <person name="Raftis F."/>
            <person name="Sallet E."/>
            <person name="Schiex T."/>
            <person name="Thomas J."/>
            <person name="Vandecasteele C."/>
            <person name="Vares D."/>
            <person name="Vear F."/>
            <person name="Vautrin S."/>
            <person name="Crespi M."/>
            <person name="Mangin B."/>
            <person name="Burke J.M."/>
            <person name="Salse J."/>
            <person name="Munos S."/>
            <person name="Vincourt P."/>
            <person name="Rieseberg L.H."/>
            <person name="Langlade N.B."/>
        </authorList>
    </citation>
    <scope>NUCLEOTIDE SEQUENCE [LARGE SCALE GENOMIC DNA]</scope>
    <source>
        <strain evidence="2">cv. SF193</strain>
    </source>
</reference>
<evidence type="ECO:0000313" key="1">
    <source>
        <dbReference type="EMBL" id="OTG29586.1"/>
    </source>
</evidence>
<dbReference type="EMBL" id="CM007893">
    <property type="protein sequence ID" value="OTG29586.1"/>
    <property type="molecule type" value="Genomic_DNA"/>
</dbReference>
<name>A0A251V391_HELAN</name>
<dbReference type="STRING" id="4232.A0A251V391"/>
<dbReference type="Proteomes" id="UP000215914">
    <property type="component" value="Chromosome 4"/>
</dbReference>
<protein>
    <submittedName>
        <fullName evidence="1">Uncharacterized protein</fullName>
    </submittedName>
</protein>
<sequence length="88" mass="10370">MCRNKYKYDFPPTYKYDFPPTYKYEFNLDRYASENAKEGEKRRAPTCSVFVIEVEFFDSRKLRRALNLTSATVHSVIMLGEADLELLA</sequence>
<gene>
    <name evidence="1" type="ORF">HannXRQ_Chr04g0123901</name>
</gene>
<keyword evidence="2" id="KW-1185">Reference proteome</keyword>
<accession>A0A251V391</accession>
<dbReference type="InParanoid" id="A0A251V391"/>
<proteinExistence type="predicted"/>
<evidence type="ECO:0000313" key="2">
    <source>
        <dbReference type="Proteomes" id="UP000215914"/>
    </source>
</evidence>